<evidence type="ECO:0008006" key="3">
    <source>
        <dbReference type="Google" id="ProtNLM"/>
    </source>
</evidence>
<evidence type="ECO:0000256" key="1">
    <source>
        <dbReference type="SAM" id="Phobius"/>
    </source>
</evidence>
<dbReference type="EMBL" id="MN740917">
    <property type="protein sequence ID" value="QHU17712.1"/>
    <property type="molecule type" value="Genomic_DNA"/>
</dbReference>
<protein>
    <recommendedName>
        <fullName evidence="3">Cupin-like domain-containing protein</fullName>
    </recommendedName>
</protein>
<accession>A0A6C0KI82</accession>
<organism evidence="2">
    <name type="scientific">viral metagenome</name>
    <dbReference type="NCBI Taxonomy" id="1070528"/>
    <lineage>
        <taxon>unclassified sequences</taxon>
        <taxon>metagenomes</taxon>
        <taxon>organismal metagenomes</taxon>
    </lineage>
</organism>
<keyword evidence="1" id="KW-1133">Transmembrane helix</keyword>
<evidence type="ECO:0000313" key="2">
    <source>
        <dbReference type="EMBL" id="QHU17712.1"/>
    </source>
</evidence>
<dbReference type="AlphaFoldDB" id="A0A6C0KI82"/>
<name>A0A6C0KI82_9ZZZZ</name>
<proteinExistence type="predicted"/>
<sequence length="224" mass="27047">MWVEITFILLLCIIYFLFYVEIKVNKSNELYFFDKEMTRQNLQNEMYLKLPFYFNGKHLNEPYSKSILEKVDKKKHHYEQYKKSYDEISLLEPRTRFKATHDIYYIHKKKSLPLLMDTCSINFYIVKSGQVKVTFIHPKFKEHFVQKDTICDVSSKVDYIQNHKSFLSMIASENTIIYVPNQWIVYVENEENKTSILDIIHYSTMCNQFIEWGKNNIIKKQKTV</sequence>
<feature type="transmembrane region" description="Helical" evidence="1">
    <location>
        <begin position="6"/>
        <end position="22"/>
    </location>
</feature>
<keyword evidence="1" id="KW-0812">Transmembrane</keyword>
<keyword evidence="1" id="KW-0472">Membrane</keyword>
<reference evidence="2" key="1">
    <citation type="journal article" date="2020" name="Nature">
        <title>Giant virus diversity and host interactions through global metagenomics.</title>
        <authorList>
            <person name="Schulz F."/>
            <person name="Roux S."/>
            <person name="Paez-Espino D."/>
            <person name="Jungbluth S."/>
            <person name="Walsh D.A."/>
            <person name="Denef V.J."/>
            <person name="McMahon K.D."/>
            <person name="Konstantinidis K.T."/>
            <person name="Eloe-Fadrosh E.A."/>
            <person name="Kyrpides N.C."/>
            <person name="Woyke T."/>
        </authorList>
    </citation>
    <scope>NUCLEOTIDE SEQUENCE</scope>
    <source>
        <strain evidence="2">GVMAG-S-3300012919-55</strain>
    </source>
</reference>